<gene>
    <name evidence="1" type="ORF">A6K76_02720</name>
</gene>
<evidence type="ECO:0000313" key="2">
    <source>
        <dbReference type="Proteomes" id="UP000093482"/>
    </source>
</evidence>
<proteinExistence type="predicted"/>
<organism evidence="1 2">
    <name type="scientific">Caryophanon latum</name>
    <dbReference type="NCBI Taxonomy" id="33977"/>
    <lineage>
        <taxon>Bacteria</taxon>
        <taxon>Bacillati</taxon>
        <taxon>Bacillota</taxon>
        <taxon>Bacilli</taxon>
        <taxon>Bacillales</taxon>
        <taxon>Caryophanaceae</taxon>
        <taxon>Caryophanon</taxon>
    </lineage>
</organism>
<reference evidence="1 2" key="1">
    <citation type="submission" date="2016-07" db="EMBL/GenBank/DDBJ databases">
        <title>Caryophanon latum genome sequencing.</title>
        <authorList>
            <person name="Verma A."/>
            <person name="Pal Y."/>
            <person name="Krishnamurthi S."/>
        </authorList>
    </citation>
    <scope>NUCLEOTIDE SEQUENCE [LARGE SCALE GENOMIC DNA]</scope>
    <source>
        <strain evidence="1 2">DSM 14151</strain>
    </source>
</reference>
<sequence length="143" mass="17282">MKYFSGEKYPLTVKDALQRLYDKGFILEFDHVEDNVYVAHAYTINCDDEICLTATWEWFHINMYDGEITRTAQNWFDEPHEEKYNLTKAQARQILYNEGYITKYAKIVEEEFDSYNYIFTVEDTFDRTTMYIVNPFTSFVDRY</sequence>
<dbReference type="AlphaFoldDB" id="A0A1C0YJF6"/>
<protein>
    <submittedName>
        <fullName evidence="1">Uncharacterized protein</fullName>
    </submittedName>
</protein>
<dbReference type="EMBL" id="MATO01000056">
    <property type="protein sequence ID" value="OCS87300.1"/>
    <property type="molecule type" value="Genomic_DNA"/>
</dbReference>
<keyword evidence="2" id="KW-1185">Reference proteome</keyword>
<dbReference type="RefSeq" id="WP_066465833.1">
    <property type="nucleotide sequence ID" value="NZ_MATO01000056.1"/>
</dbReference>
<dbReference type="Proteomes" id="UP000093482">
    <property type="component" value="Unassembled WGS sequence"/>
</dbReference>
<accession>A0A1C0YJF6</accession>
<evidence type="ECO:0000313" key="1">
    <source>
        <dbReference type="EMBL" id="OCS87300.1"/>
    </source>
</evidence>
<name>A0A1C0YJF6_9BACL</name>
<comment type="caution">
    <text evidence="1">The sequence shown here is derived from an EMBL/GenBank/DDBJ whole genome shotgun (WGS) entry which is preliminary data.</text>
</comment>